<evidence type="ECO:0000313" key="1">
    <source>
        <dbReference type="EMBL" id="MCI12913.1"/>
    </source>
</evidence>
<dbReference type="GO" id="GO:0000958">
    <property type="term" value="P:mitochondrial mRNA catabolic process"/>
    <property type="evidence" value="ECO:0007669"/>
    <property type="project" value="TreeGrafter"/>
</dbReference>
<reference evidence="1 2" key="1">
    <citation type="journal article" date="2018" name="Front. Plant Sci.">
        <title>Red Clover (Trifolium pratense) and Zigzag Clover (T. medium) - A Picture of Genomic Similarities and Differences.</title>
        <authorList>
            <person name="Dluhosova J."/>
            <person name="Istvanek J."/>
            <person name="Nedelnik J."/>
            <person name="Repkova J."/>
        </authorList>
    </citation>
    <scope>NUCLEOTIDE SEQUENCE [LARGE SCALE GENOMIC DNA]</scope>
    <source>
        <strain evidence="2">cv. 10/8</strain>
        <tissue evidence="1">Leaf</tissue>
    </source>
</reference>
<accession>A0A392PLD7</accession>
<dbReference type="GO" id="GO:0009570">
    <property type="term" value="C:chloroplast stroma"/>
    <property type="evidence" value="ECO:0007669"/>
    <property type="project" value="TreeGrafter"/>
</dbReference>
<keyword evidence="1" id="KW-0808">Transferase</keyword>
<dbReference type="SUPFAM" id="SSF54211">
    <property type="entry name" value="Ribosomal protein S5 domain 2-like"/>
    <property type="match status" value="1"/>
</dbReference>
<name>A0A392PLD7_9FABA</name>
<protein>
    <submittedName>
        <fullName evidence="1">Polyribonucleotide nucleotidyltransferase 2 mitochondrial-like</fullName>
    </submittedName>
</protein>
<evidence type="ECO:0000313" key="2">
    <source>
        <dbReference type="Proteomes" id="UP000265520"/>
    </source>
</evidence>
<dbReference type="GO" id="GO:0004654">
    <property type="term" value="F:polyribonucleotide nucleotidyltransferase activity"/>
    <property type="evidence" value="ECO:0007669"/>
    <property type="project" value="InterPro"/>
</dbReference>
<dbReference type="InterPro" id="IPR027408">
    <property type="entry name" value="PNPase/RNase_PH_dom_sf"/>
</dbReference>
<sequence>MSIALRRLRSAKPLLTALHRHTTFRRTISSANGAPATKFLETFNEEFEIGNRIINLETGKIARLTNGAVVLTMEDTKILSTVSCSKDDTARADFLPLT</sequence>
<dbReference type="EMBL" id="LXQA010086110">
    <property type="protein sequence ID" value="MCI12913.1"/>
    <property type="molecule type" value="Genomic_DNA"/>
</dbReference>
<proteinExistence type="predicted"/>
<dbReference type="GO" id="GO:0003723">
    <property type="term" value="F:RNA binding"/>
    <property type="evidence" value="ECO:0007669"/>
    <property type="project" value="UniProtKB-KW"/>
</dbReference>
<organism evidence="1 2">
    <name type="scientific">Trifolium medium</name>
    <dbReference type="NCBI Taxonomy" id="97028"/>
    <lineage>
        <taxon>Eukaryota</taxon>
        <taxon>Viridiplantae</taxon>
        <taxon>Streptophyta</taxon>
        <taxon>Embryophyta</taxon>
        <taxon>Tracheophyta</taxon>
        <taxon>Spermatophyta</taxon>
        <taxon>Magnoliopsida</taxon>
        <taxon>eudicotyledons</taxon>
        <taxon>Gunneridae</taxon>
        <taxon>Pentapetalae</taxon>
        <taxon>rosids</taxon>
        <taxon>fabids</taxon>
        <taxon>Fabales</taxon>
        <taxon>Fabaceae</taxon>
        <taxon>Papilionoideae</taxon>
        <taxon>50 kb inversion clade</taxon>
        <taxon>NPAAA clade</taxon>
        <taxon>Hologalegina</taxon>
        <taxon>IRL clade</taxon>
        <taxon>Trifolieae</taxon>
        <taxon>Trifolium</taxon>
    </lineage>
</organism>
<dbReference type="InterPro" id="IPR020568">
    <property type="entry name" value="Ribosomal_Su5_D2-typ_SF"/>
</dbReference>
<dbReference type="PANTHER" id="PTHR11252">
    <property type="entry name" value="POLYRIBONUCLEOTIDE NUCLEOTIDYLTRANSFERASE"/>
    <property type="match status" value="1"/>
</dbReference>
<dbReference type="PANTHER" id="PTHR11252:SF16">
    <property type="entry name" value="POLYRIBONUCLEOTIDE NUCLEOTIDYLTRANSFERASE 2, MITOCHONDRIAL"/>
    <property type="match status" value="1"/>
</dbReference>
<comment type="caution">
    <text evidence="1">The sequence shown here is derived from an EMBL/GenBank/DDBJ whole genome shotgun (WGS) entry which is preliminary data.</text>
</comment>
<keyword evidence="2" id="KW-1185">Reference proteome</keyword>
<dbReference type="GO" id="GO:0000965">
    <property type="term" value="P:mitochondrial RNA 3'-end processing"/>
    <property type="evidence" value="ECO:0007669"/>
    <property type="project" value="TreeGrafter"/>
</dbReference>
<dbReference type="InterPro" id="IPR012162">
    <property type="entry name" value="PNPase"/>
</dbReference>
<dbReference type="GO" id="GO:0005739">
    <property type="term" value="C:mitochondrion"/>
    <property type="evidence" value="ECO:0007669"/>
    <property type="project" value="TreeGrafter"/>
</dbReference>
<feature type="non-terminal residue" evidence="1">
    <location>
        <position position="98"/>
    </location>
</feature>
<dbReference type="GO" id="GO:0005829">
    <property type="term" value="C:cytosol"/>
    <property type="evidence" value="ECO:0007669"/>
    <property type="project" value="TreeGrafter"/>
</dbReference>
<dbReference type="GO" id="GO:0000175">
    <property type="term" value="F:3'-5'-RNA exonuclease activity"/>
    <property type="evidence" value="ECO:0007669"/>
    <property type="project" value="TreeGrafter"/>
</dbReference>
<dbReference type="Gene3D" id="3.30.230.70">
    <property type="entry name" value="GHMP Kinase, N-terminal domain"/>
    <property type="match status" value="1"/>
</dbReference>
<dbReference type="AlphaFoldDB" id="A0A392PLD7"/>
<dbReference type="Proteomes" id="UP000265520">
    <property type="component" value="Unassembled WGS sequence"/>
</dbReference>